<dbReference type="Proteomes" id="UP000646053">
    <property type="component" value="Unassembled WGS sequence"/>
</dbReference>
<evidence type="ECO:0000313" key="2">
    <source>
        <dbReference type="EMBL" id="NDJ18335.1"/>
    </source>
</evidence>
<protein>
    <recommendedName>
        <fullName evidence="1">Putative membrane protein insertion efficiency factor</fullName>
    </recommendedName>
</protein>
<sequence>MPCPYDRHKSKRDGRYNRPMKLLLIGLVRGYRVIISPLFLPTCRFQPTCSQYAIDAIATHGALKGSWLATRRICRCHPLASGGYDPVPPRD</sequence>
<keyword evidence="1" id="KW-1003">Cell membrane</keyword>
<organism evidence="2 3">
    <name type="scientific">Myxacorys almedinensis A</name>
    <dbReference type="NCBI Taxonomy" id="2690445"/>
    <lineage>
        <taxon>Bacteria</taxon>
        <taxon>Bacillati</taxon>
        <taxon>Cyanobacteriota</taxon>
        <taxon>Cyanophyceae</taxon>
        <taxon>Leptolyngbyales</taxon>
        <taxon>Leptolyngbyaceae</taxon>
        <taxon>Myxacorys</taxon>
        <taxon>Myxacorys almedinensis</taxon>
    </lineage>
</organism>
<keyword evidence="1" id="KW-0472">Membrane</keyword>
<comment type="function">
    <text evidence="1">Could be involved in insertion of integral membrane proteins into the membrane.</text>
</comment>
<dbReference type="EMBL" id="WVIE01000015">
    <property type="protein sequence ID" value="NDJ18335.1"/>
    <property type="molecule type" value="Genomic_DNA"/>
</dbReference>
<dbReference type="PANTHER" id="PTHR33383">
    <property type="entry name" value="MEMBRANE PROTEIN INSERTION EFFICIENCY FACTOR-RELATED"/>
    <property type="match status" value="1"/>
</dbReference>
<evidence type="ECO:0000256" key="1">
    <source>
        <dbReference type="HAMAP-Rule" id="MF_00386"/>
    </source>
</evidence>
<comment type="similarity">
    <text evidence="1">Belongs to the UPF0161 family.</text>
</comment>
<gene>
    <name evidence="2" type="primary">yidD</name>
    <name evidence="2" type="ORF">GS601_13715</name>
</gene>
<dbReference type="InterPro" id="IPR002696">
    <property type="entry name" value="Membr_insert_effic_factor_YidD"/>
</dbReference>
<dbReference type="AlphaFoldDB" id="A0A8J8CM34"/>
<dbReference type="HAMAP" id="MF_00386">
    <property type="entry name" value="UPF0161_YidD"/>
    <property type="match status" value="1"/>
</dbReference>
<name>A0A8J8CM34_9CYAN</name>
<dbReference type="NCBIfam" id="TIGR00278">
    <property type="entry name" value="membrane protein insertion efficiency factor YidD"/>
    <property type="match status" value="1"/>
</dbReference>
<proteinExistence type="inferred from homology"/>
<accession>A0A8J8CM34</accession>
<comment type="subcellular location">
    <subcellularLocation>
        <location evidence="1">Cell membrane</location>
        <topology evidence="1">Peripheral membrane protein</topology>
        <orientation evidence="1">Cytoplasmic side</orientation>
    </subcellularLocation>
</comment>
<dbReference type="Pfam" id="PF01809">
    <property type="entry name" value="YidD"/>
    <property type="match status" value="1"/>
</dbReference>
<dbReference type="SMART" id="SM01234">
    <property type="entry name" value="Haemolytic"/>
    <property type="match status" value="1"/>
</dbReference>
<dbReference type="PANTHER" id="PTHR33383:SF1">
    <property type="entry name" value="MEMBRANE PROTEIN INSERTION EFFICIENCY FACTOR-RELATED"/>
    <property type="match status" value="1"/>
</dbReference>
<evidence type="ECO:0000313" key="3">
    <source>
        <dbReference type="Proteomes" id="UP000646053"/>
    </source>
</evidence>
<comment type="caution">
    <text evidence="2">The sequence shown here is derived from an EMBL/GenBank/DDBJ whole genome shotgun (WGS) entry which is preliminary data.</text>
</comment>
<keyword evidence="3" id="KW-1185">Reference proteome</keyword>
<dbReference type="GO" id="GO:0005886">
    <property type="term" value="C:plasma membrane"/>
    <property type="evidence" value="ECO:0007669"/>
    <property type="project" value="UniProtKB-SubCell"/>
</dbReference>
<reference evidence="2" key="1">
    <citation type="submission" date="2019-12" db="EMBL/GenBank/DDBJ databases">
        <title>High-Quality draft genome sequences of three cyanobacteria isolated from the limestone walls of the Old Cathedral of Coimbra.</title>
        <authorList>
            <person name="Tiago I."/>
            <person name="Soares F."/>
            <person name="Portugal A."/>
        </authorList>
    </citation>
    <scope>NUCLEOTIDE SEQUENCE</scope>
    <source>
        <strain evidence="2">A</strain>
    </source>
</reference>